<keyword evidence="3" id="KW-1185">Reference proteome</keyword>
<evidence type="ECO:0008006" key="4">
    <source>
        <dbReference type="Google" id="ProtNLM"/>
    </source>
</evidence>
<reference evidence="3" key="1">
    <citation type="journal article" date="2013" name="Stand. Genomic Sci.">
        <title>Complete genome sequence of the halophilic bacterium Spirochaeta africana type strain (Z-7692(T)) from the alkaline Lake Magadi in the East African Rift.</title>
        <authorList>
            <person name="Liolos K."/>
            <person name="Abt B."/>
            <person name="Scheuner C."/>
            <person name="Teshima H."/>
            <person name="Held B."/>
            <person name="Lapidus A."/>
            <person name="Nolan M."/>
            <person name="Lucas S."/>
            <person name="Deshpande S."/>
            <person name="Cheng J.F."/>
            <person name="Tapia R."/>
            <person name="Goodwin L.A."/>
            <person name="Pitluck S."/>
            <person name="Pagani I."/>
            <person name="Ivanova N."/>
            <person name="Mavromatis K."/>
            <person name="Mikhailova N."/>
            <person name="Huntemann M."/>
            <person name="Pati A."/>
            <person name="Chen A."/>
            <person name="Palaniappan K."/>
            <person name="Land M."/>
            <person name="Rohde M."/>
            <person name="Tindall B.J."/>
            <person name="Detter J.C."/>
            <person name="Goker M."/>
            <person name="Bristow J."/>
            <person name="Eisen J.A."/>
            <person name="Markowitz V."/>
            <person name="Hugenholtz P."/>
            <person name="Woyke T."/>
            <person name="Klenk H.P."/>
            <person name="Kyrpides N.C."/>
        </authorList>
    </citation>
    <scope>NUCLEOTIDE SEQUENCE</scope>
    <source>
        <strain evidence="3">ATCC 700263 / DSM 8902 / Z-7692</strain>
    </source>
</reference>
<dbReference type="KEGG" id="sfc:Spiaf_0958"/>
<evidence type="ECO:0000313" key="2">
    <source>
        <dbReference type="EMBL" id="AFG37047.1"/>
    </source>
</evidence>
<evidence type="ECO:0000256" key="1">
    <source>
        <dbReference type="SAM" id="SignalP"/>
    </source>
</evidence>
<dbReference type="RefSeq" id="WP_014455042.1">
    <property type="nucleotide sequence ID" value="NC_017098.1"/>
</dbReference>
<gene>
    <name evidence="2" type="ordered locus">Spiaf_0958</name>
</gene>
<evidence type="ECO:0000313" key="3">
    <source>
        <dbReference type="Proteomes" id="UP000007383"/>
    </source>
</evidence>
<dbReference type="AlphaFoldDB" id="H9UHQ4"/>
<protein>
    <recommendedName>
        <fullName evidence="4">Porin domain-containing protein</fullName>
    </recommendedName>
</protein>
<sequence>MMCKHCILLWMLVLFSIGAGLVAAEDWGDWDDWDDQEETASAATASWHDTDAGLELSGYMESTGTVTLPRSWGEDPASGLHSLMRLRGRFTAGRDFSAVVEADITDSRGSASPSARMQLVGIAPADGEEQPLSAGMRPQIELDYLYGSLRLGAADVRVGRQPIAWGSAYAFNPTDLMNPVSLAGLAGVEPSGLTAVHTSLSPGMAWGVEGYLAFEDRSREAAPHQLMTPDALPFGMRFRLYHGIWDYSLGLVRAVDLLPGAADLDRRYLVTAEFAGSVGALLVYGEAALEPEDWQLPEALDAAIGVQYDLTEEVLVQLEYHRRGQGAASTADYPVAPRLRGGLVGRDYLVGVARSTLFRGDLTITAAGLINLHDGSVAVLPEIEYLLSDDVTVHLGAATMFGSRDSEFRGRFEVPGSGKVDIGRSQLFAGITWHF</sequence>
<name>H9UHQ4_SPIAZ</name>
<dbReference type="PATRIC" id="fig|889378.3.peg.960"/>
<keyword evidence="1" id="KW-0732">Signal</keyword>
<dbReference type="Proteomes" id="UP000007383">
    <property type="component" value="Chromosome"/>
</dbReference>
<organism evidence="2 3">
    <name type="scientific">Spirochaeta africana (strain ATCC 700263 / DSM 8902 / Z-7692)</name>
    <dbReference type="NCBI Taxonomy" id="889378"/>
    <lineage>
        <taxon>Bacteria</taxon>
        <taxon>Pseudomonadati</taxon>
        <taxon>Spirochaetota</taxon>
        <taxon>Spirochaetia</taxon>
        <taxon>Spirochaetales</taxon>
        <taxon>Spirochaetaceae</taxon>
        <taxon>Spirochaeta</taxon>
    </lineage>
</organism>
<dbReference type="EMBL" id="CP003282">
    <property type="protein sequence ID" value="AFG37047.1"/>
    <property type="molecule type" value="Genomic_DNA"/>
</dbReference>
<dbReference type="HOGENOM" id="CLU_629901_0_0_12"/>
<dbReference type="STRING" id="889378.Spiaf_0958"/>
<feature type="signal peptide" evidence="1">
    <location>
        <begin position="1"/>
        <end position="24"/>
    </location>
</feature>
<dbReference type="OrthoDB" id="370431at2"/>
<feature type="chain" id="PRO_5003623374" description="Porin domain-containing protein" evidence="1">
    <location>
        <begin position="25"/>
        <end position="435"/>
    </location>
</feature>
<accession>H9UHQ4</accession>
<proteinExistence type="predicted"/>